<dbReference type="OrthoDB" id="308317at2"/>
<protein>
    <submittedName>
        <fullName evidence="2">Conserved hypothetical membrane protein</fullName>
    </submittedName>
</protein>
<dbReference type="EMBL" id="CVLB01000002">
    <property type="protein sequence ID" value="CRF34546.1"/>
    <property type="molecule type" value="Genomic_DNA"/>
</dbReference>
<dbReference type="AlphaFoldDB" id="A0A0G4K8S6"/>
<feature type="transmembrane region" description="Helical" evidence="1">
    <location>
        <begin position="47"/>
        <end position="70"/>
    </location>
</feature>
<dbReference type="Proteomes" id="UP000043763">
    <property type="component" value="Unassembled WGS sequence"/>
</dbReference>
<evidence type="ECO:0000256" key="1">
    <source>
        <dbReference type="SAM" id="Phobius"/>
    </source>
</evidence>
<keyword evidence="1" id="KW-1133">Transmembrane helix</keyword>
<reference evidence="3" key="1">
    <citation type="submission" date="2015-04" db="EMBL/GenBank/DDBJ databases">
        <authorList>
            <person name="Mushtaq Mamoona"/>
        </authorList>
    </citation>
    <scope>NUCLEOTIDE SEQUENCE [LARGE SCALE GENOMIC DNA]</scope>
    <source>
        <strain evidence="3">AN4859/03</strain>
    </source>
</reference>
<accession>A0A0G4K8S6</accession>
<sequence>MNNKERIIKTIKIIAYLFSYMMVTVVAFNYGYMYYAVKFDGASAPPSVSFIFAVPFIIAILVCVILIKVINKKMKD</sequence>
<gene>
    <name evidence="2" type="ORF">BRSU_2090</name>
</gene>
<name>A0A0G4K8S6_9SPIR</name>
<keyword evidence="1" id="KW-0812">Transmembrane</keyword>
<keyword evidence="1" id="KW-0472">Membrane</keyword>
<organism evidence="2 3">
    <name type="scientific">Brachyspira suanatina</name>
    <dbReference type="NCBI Taxonomy" id="381802"/>
    <lineage>
        <taxon>Bacteria</taxon>
        <taxon>Pseudomonadati</taxon>
        <taxon>Spirochaetota</taxon>
        <taxon>Spirochaetia</taxon>
        <taxon>Brachyspirales</taxon>
        <taxon>Brachyspiraceae</taxon>
        <taxon>Brachyspira</taxon>
    </lineage>
</organism>
<dbReference type="RefSeq" id="WP_048595279.1">
    <property type="nucleotide sequence ID" value="NZ_CVLB01000002.1"/>
</dbReference>
<feature type="transmembrane region" description="Helical" evidence="1">
    <location>
        <begin position="13"/>
        <end position="35"/>
    </location>
</feature>
<evidence type="ECO:0000313" key="2">
    <source>
        <dbReference type="EMBL" id="CRF34546.1"/>
    </source>
</evidence>
<proteinExistence type="predicted"/>
<evidence type="ECO:0000313" key="3">
    <source>
        <dbReference type="Proteomes" id="UP000043763"/>
    </source>
</evidence>
<keyword evidence="3" id="KW-1185">Reference proteome</keyword>